<sequence length="178" mass="20702">MTQTGRLYGGSLYTLAREENLSRDLLEEMGMVKELFDQNRAYVQILQEPSIPREERIRMLDEAFGGRIRTYLLNFLKLLCENGLLGEFSGCFAEFKKRFYKDKGILHAEAVSARPLTEEETLALTARLERVTGRPVILRRRTEAGLLGGMWVEIEGHRMEDTLRGRLTDVERMWTKWN</sequence>
<protein>
    <recommendedName>
        <fullName evidence="7">ATP synthase subunit delta</fullName>
    </recommendedName>
    <alternativeName>
        <fullName evidence="7">ATP synthase F(1) sector subunit delta</fullName>
    </alternativeName>
    <alternativeName>
        <fullName evidence="7">F-type ATPase subunit delta</fullName>
        <shortName evidence="7">F-ATPase subunit delta</shortName>
    </alternativeName>
</protein>
<dbReference type="AlphaFoldDB" id="A0A9D2MYD1"/>
<dbReference type="Proteomes" id="UP000823910">
    <property type="component" value="Unassembled WGS sequence"/>
</dbReference>
<dbReference type="GO" id="GO:0046933">
    <property type="term" value="F:proton-transporting ATP synthase activity, rotational mechanism"/>
    <property type="evidence" value="ECO:0007669"/>
    <property type="project" value="UniProtKB-UniRule"/>
</dbReference>
<keyword evidence="2 7" id="KW-0813">Transport</keyword>
<comment type="function">
    <text evidence="7">This protein is part of the stalk that links CF(0) to CF(1). It either transmits conformational changes from CF(0) to CF(1) or is implicated in proton conduction.</text>
</comment>
<keyword evidence="4 7" id="KW-0406">Ion transport</keyword>
<keyword evidence="7" id="KW-1003">Cell membrane</keyword>
<keyword evidence="7" id="KW-0139">CF(1)</keyword>
<gene>
    <name evidence="7 8" type="primary">atpH</name>
    <name evidence="8" type="ORF">H9704_05650</name>
</gene>
<evidence type="ECO:0000313" key="8">
    <source>
        <dbReference type="EMBL" id="HJC05624.1"/>
    </source>
</evidence>
<comment type="subcellular location">
    <subcellularLocation>
        <location evidence="7">Cell membrane</location>
        <topology evidence="7">Peripheral membrane protein</topology>
    </subcellularLocation>
    <subcellularLocation>
        <location evidence="1">Membrane</location>
    </subcellularLocation>
</comment>
<evidence type="ECO:0000256" key="2">
    <source>
        <dbReference type="ARBA" id="ARBA00022448"/>
    </source>
</evidence>
<comment type="similarity">
    <text evidence="7">Belongs to the ATPase delta chain family.</text>
</comment>
<reference evidence="8" key="2">
    <citation type="submission" date="2021-04" db="EMBL/GenBank/DDBJ databases">
        <authorList>
            <person name="Gilroy R."/>
        </authorList>
    </citation>
    <scope>NUCLEOTIDE SEQUENCE</scope>
    <source>
        <strain evidence="8">CHK180-15479</strain>
    </source>
</reference>
<dbReference type="GO" id="GO:0005886">
    <property type="term" value="C:plasma membrane"/>
    <property type="evidence" value="ECO:0007669"/>
    <property type="project" value="UniProtKB-SubCell"/>
</dbReference>
<dbReference type="NCBIfam" id="TIGR01145">
    <property type="entry name" value="ATP_synt_delta"/>
    <property type="match status" value="1"/>
</dbReference>
<dbReference type="Pfam" id="PF00213">
    <property type="entry name" value="OSCP"/>
    <property type="match status" value="1"/>
</dbReference>
<dbReference type="InterPro" id="IPR000711">
    <property type="entry name" value="ATPase_OSCP/dsu"/>
</dbReference>
<evidence type="ECO:0000256" key="7">
    <source>
        <dbReference type="HAMAP-Rule" id="MF_01416"/>
    </source>
</evidence>
<evidence type="ECO:0000256" key="1">
    <source>
        <dbReference type="ARBA" id="ARBA00004370"/>
    </source>
</evidence>
<accession>A0A9D2MYD1</accession>
<name>A0A9D2MYD1_9FIRM</name>
<keyword evidence="3 7" id="KW-0375">Hydrogen ion transport</keyword>
<evidence type="ECO:0000256" key="4">
    <source>
        <dbReference type="ARBA" id="ARBA00023065"/>
    </source>
</evidence>
<dbReference type="PANTHER" id="PTHR11910">
    <property type="entry name" value="ATP SYNTHASE DELTA CHAIN"/>
    <property type="match status" value="1"/>
</dbReference>
<dbReference type="Gene3D" id="1.10.520.20">
    <property type="entry name" value="N-terminal domain of the delta subunit of the F1F0-ATP synthase"/>
    <property type="match status" value="1"/>
</dbReference>
<comment type="caution">
    <text evidence="8">The sequence shown here is derived from an EMBL/GenBank/DDBJ whole genome shotgun (WGS) entry which is preliminary data.</text>
</comment>
<evidence type="ECO:0000313" key="9">
    <source>
        <dbReference type="Proteomes" id="UP000823910"/>
    </source>
</evidence>
<keyword evidence="5 7" id="KW-0472">Membrane</keyword>
<dbReference type="HAMAP" id="MF_01416">
    <property type="entry name" value="ATP_synth_delta_bact"/>
    <property type="match status" value="1"/>
</dbReference>
<dbReference type="EMBL" id="DWWT01000025">
    <property type="protein sequence ID" value="HJC05624.1"/>
    <property type="molecule type" value="Genomic_DNA"/>
</dbReference>
<dbReference type="SUPFAM" id="SSF47928">
    <property type="entry name" value="N-terminal domain of the delta subunit of the F1F0-ATP synthase"/>
    <property type="match status" value="1"/>
</dbReference>
<dbReference type="GO" id="GO:0045259">
    <property type="term" value="C:proton-transporting ATP synthase complex"/>
    <property type="evidence" value="ECO:0007669"/>
    <property type="project" value="UniProtKB-KW"/>
</dbReference>
<dbReference type="PRINTS" id="PR00125">
    <property type="entry name" value="ATPASEDELTA"/>
</dbReference>
<organism evidence="8 9">
    <name type="scientific">Candidatus Enterocloster excrementipullorum</name>
    <dbReference type="NCBI Taxonomy" id="2838559"/>
    <lineage>
        <taxon>Bacteria</taxon>
        <taxon>Bacillati</taxon>
        <taxon>Bacillota</taxon>
        <taxon>Clostridia</taxon>
        <taxon>Lachnospirales</taxon>
        <taxon>Lachnospiraceae</taxon>
        <taxon>Enterocloster</taxon>
    </lineage>
</organism>
<dbReference type="InterPro" id="IPR026015">
    <property type="entry name" value="ATP_synth_OSCP/delta_N_sf"/>
</dbReference>
<reference evidence="8" key="1">
    <citation type="journal article" date="2021" name="PeerJ">
        <title>Extensive microbial diversity within the chicken gut microbiome revealed by metagenomics and culture.</title>
        <authorList>
            <person name="Gilroy R."/>
            <person name="Ravi A."/>
            <person name="Getino M."/>
            <person name="Pursley I."/>
            <person name="Horton D.L."/>
            <person name="Alikhan N.F."/>
            <person name="Baker D."/>
            <person name="Gharbi K."/>
            <person name="Hall N."/>
            <person name="Watson M."/>
            <person name="Adriaenssens E.M."/>
            <person name="Foster-Nyarko E."/>
            <person name="Jarju S."/>
            <person name="Secka A."/>
            <person name="Antonio M."/>
            <person name="Oren A."/>
            <person name="Chaudhuri R.R."/>
            <person name="La Ragione R."/>
            <person name="Hildebrand F."/>
            <person name="Pallen M.J."/>
        </authorList>
    </citation>
    <scope>NUCLEOTIDE SEQUENCE</scope>
    <source>
        <strain evidence="8">CHK180-15479</strain>
    </source>
</reference>
<keyword evidence="6 7" id="KW-0066">ATP synthesis</keyword>
<evidence type="ECO:0000256" key="3">
    <source>
        <dbReference type="ARBA" id="ARBA00022781"/>
    </source>
</evidence>
<comment type="function">
    <text evidence="7">F(1)F(0) ATP synthase produces ATP from ADP in the presence of a proton or sodium gradient. F-type ATPases consist of two structural domains, F(1) containing the extramembraneous catalytic core and F(0) containing the membrane proton channel, linked together by a central stalk and a peripheral stalk. During catalysis, ATP synthesis in the catalytic domain of F(1) is coupled via a rotary mechanism of the central stalk subunits to proton translocation.</text>
</comment>
<evidence type="ECO:0000256" key="6">
    <source>
        <dbReference type="ARBA" id="ARBA00023310"/>
    </source>
</evidence>
<proteinExistence type="inferred from homology"/>
<evidence type="ECO:0000256" key="5">
    <source>
        <dbReference type="ARBA" id="ARBA00023136"/>
    </source>
</evidence>